<dbReference type="GO" id="GO:0005975">
    <property type="term" value="P:carbohydrate metabolic process"/>
    <property type="evidence" value="ECO:0007669"/>
    <property type="project" value="InterPro"/>
</dbReference>
<proteinExistence type="inferred from homology"/>
<evidence type="ECO:0000256" key="4">
    <source>
        <dbReference type="ARBA" id="ARBA00020295"/>
    </source>
</evidence>
<evidence type="ECO:0000256" key="5">
    <source>
        <dbReference type="ARBA" id="ARBA00022676"/>
    </source>
</evidence>
<evidence type="ECO:0000313" key="12">
    <source>
        <dbReference type="EMBL" id="RRS03883.1"/>
    </source>
</evidence>
<comment type="similarity">
    <text evidence="2 10">Belongs to the disproportionating enzyme family.</text>
</comment>
<keyword evidence="12" id="KW-0413">Isomerase</keyword>
<evidence type="ECO:0000256" key="2">
    <source>
        <dbReference type="ARBA" id="ARBA00005684"/>
    </source>
</evidence>
<dbReference type="InterPro" id="IPR017853">
    <property type="entry name" value="GH"/>
</dbReference>
<name>A0A3R8S712_9BURK</name>
<evidence type="ECO:0000313" key="13">
    <source>
        <dbReference type="Proteomes" id="UP000269265"/>
    </source>
</evidence>
<dbReference type="InterPro" id="IPR003385">
    <property type="entry name" value="Glyco_hydro_77"/>
</dbReference>
<dbReference type="NCBIfam" id="TIGR00217">
    <property type="entry name" value="malQ"/>
    <property type="match status" value="1"/>
</dbReference>
<dbReference type="PANTHER" id="PTHR32438:SF5">
    <property type="entry name" value="4-ALPHA-GLUCANOTRANSFERASE DPE1, CHLOROPLASTIC_AMYLOPLASTIC"/>
    <property type="match status" value="1"/>
</dbReference>
<evidence type="ECO:0000256" key="1">
    <source>
        <dbReference type="ARBA" id="ARBA00000439"/>
    </source>
</evidence>
<organism evidence="12 13">
    <name type="scientific">Aquabacterium soli</name>
    <dbReference type="NCBI Taxonomy" id="2493092"/>
    <lineage>
        <taxon>Bacteria</taxon>
        <taxon>Pseudomonadati</taxon>
        <taxon>Pseudomonadota</taxon>
        <taxon>Betaproteobacteria</taxon>
        <taxon>Burkholderiales</taxon>
        <taxon>Aquabacterium</taxon>
    </lineage>
</organism>
<dbReference type="GO" id="GO:0004134">
    <property type="term" value="F:4-alpha-glucanotransferase activity"/>
    <property type="evidence" value="ECO:0007669"/>
    <property type="project" value="UniProtKB-EC"/>
</dbReference>
<keyword evidence="13" id="KW-1185">Reference proteome</keyword>
<evidence type="ECO:0000256" key="7">
    <source>
        <dbReference type="ARBA" id="ARBA00023277"/>
    </source>
</evidence>
<dbReference type="Proteomes" id="UP000269265">
    <property type="component" value="Unassembled WGS sequence"/>
</dbReference>
<dbReference type="CDD" id="cd11336">
    <property type="entry name" value="AmyAc_MTSase"/>
    <property type="match status" value="1"/>
</dbReference>
<gene>
    <name evidence="12" type="ORF">EIP75_13090</name>
</gene>
<dbReference type="EMBL" id="RSED01000009">
    <property type="protein sequence ID" value="RRS03883.1"/>
    <property type="molecule type" value="Genomic_DNA"/>
</dbReference>
<keyword evidence="6 10" id="KW-0808">Transferase</keyword>
<dbReference type="NCBIfam" id="NF011077">
    <property type="entry name" value="PRK14507.1"/>
    <property type="match status" value="1"/>
</dbReference>
<dbReference type="Pfam" id="PF02446">
    <property type="entry name" value="Glyco_hydro_77"/>
    <property type="match status" value="1"/>
</dbReference>
<evidence type="ECO:0000256" key="10">
    <source>
        <dbReference type="RuleBase" id="RU361207"/>
    </source>
</evidence>
<dbReference type="Gene3D" id="3.20.20.80">
    <property type="entry name" value="Glycosidases"/>
    <property type="match status" value="5"/>
</dbReference>
<dbReference type="InterPro" id="IPR006047">
    <property type="entry name" value="GH13_cat_dom"/>
</dbReference>
<reference evidence="12 13" key="1">
    <citation type="submission" date="2018-12" db="EMBL/GenBank/DDBJ databases">
        <title>The whole draft genome of Aquabacterium sp. SJQ9.</title>
        <authorList>
            <person name="Sun L."/>
            <person name="Gao X."/>
            <person name="Chen W."/>
            <person name="Huang K."/>
        </authorList>
    </citation>
    <scope>NUCLEOTIDE SEQUENCE [LARGE SCALE GENOMIC DNA]</scope>
    <source>
        <strain evidence="12 13">SJQ9</strain>
    </source>
</reference>
<evidence type="ECO:0000259" key="11">
    <source>
        <dbReference type="SMART" id="SM00642"/>
    </source>
</evidence>
<keyword evidence="5 10" id="KW-0328">Glycosyltransferase</keyword>
<dbReference type="OrthoDB" id="9761577at2"/>
<evidence type="ECO:0000256" key="3">
    <source>
        <dbReference type="ARBA" id="ARBA00012560"/>
    </source>
</evidence>
<dbReference type="Pfam" id="PF21226">
    <property type="entry name" value="MalQ_N"/>
    <property type="match status" value="1"/>
</dbReference>
<dbReference type="InterPro" id="IPR012767">
    <property type="entry name" value="Trehalose_TreY"/>
</dbReference>
<dbReference type="SMART" id="SM00642">
    <property type="entry name" value="Aamy"/>
    <property type="match status" value="1"/>
</dbReference>
<dbReference type="PANTHER" id="PTHR32438">
    <property type="entry name" value="4-ALPHA-GLUCANOTRANSFERASE DPE1, CHLOROPLASTIC/AMYLOPLASTIC"/>
    <property type="match status" value="1"/>
</dbReference>
<comment type="catalytic activity">
    <reaction evidence="1 10">
        <text>Transfers a segment of a (1-&gt;4)-alpha-D-glucan to a new position in an acceptor, which may be glucose or a (1-&gt;4)-alpha-D-glucan.</text>
        <dbReference type="EC" id="2.4.1.25"/>
    </reaction>
</comment>
<comment type="caution">
    <text evidence="12">The sequence shown here is derived from an EMBL/GenBank/DDBJ whole genome shotgun (WGS) entry which is preliminary data.</text>
</comment>
<protein>
    <recommendedName>
        <fullName evidence="4 10">4-alpha-glucanotransferase</fullName>
        <ecNumber evidence="3 10">2.4.1.25</ecNumber>
    </recommendedName>
    <alternativeName>
        <fullName evidence="8 10">Amylomaltase</fullName>
    </alternativeName>
    <alternativeName>
        <fullName evidence="9 10">Disproportionating enzyme</fullName>
    </alternativeName>
</protein>
<dbReference type="Pfam" id="PF00128">
    <property type="entry name" value="Alpha-amylase"/>
    <property type="match status" value="1"/>
</dbReference>
<accession>A0A3R8S712</accession>
<sequence length="1717" mass="193255">MTSLLTLLCHQLGIALDYQDAWGRVTTVDAATLRRVCKAMGYPADDDDEATRSLDALRDRAEHEALPPAMVVTASATPMACPLRLRAEQLGGPVTWFISLENGQSLQGTSVATAAEVTPPFPAELLREDVPRLVPATIELPPGLPVGYHRLALEAGEPRQSVGATALVVCPPRAHELAGPLDPHPRVWGLSVQLYAVRSRSNWGMGDFGDLRELVQMAAREGADFVGINPLHALFPHAPEQASPYSPSSRQWTHLLYLDVEHIHEYAECDDCQRLVGSAAWRARLQALRDVPMVDYAGVSELKFQVFEMLYARFRSQHLERGTARARRFRQFQRTHGRNLRLQALYDALQRYFHRKNPALWGWPVWPEAYRDVRSQTVRDFASSHEADVEFFEYLQWQAELQLESVQDLARELGMRIGLYRDLAIGVNPGGAETWAQPALYAQGVQVGAPPDELNPNGQDWGFSPITPQRLREAGFKPMLDVLRANMRHAGALRIDHVMGLMRLFWVVPGADTLQGTYVANPFDELLRLVCLESQRHHCIVIGEDLGIVPPEVTAAMERHGLLSYRPFYFEQLWHEGRFRPPEGWPRRALATVGTHDLPTLRAYWTGHDLRLRDELGVYRDPELRDGHIARRGRERVALLQALGEQNLLIEGLSESPDSVADPDPRLAEAVHRYVGRTPATMVAVQLEDVLGAVEQVNVPGTSEAQYPNWRRKLTLDVAALERDPRWTTLAQALRDERPSHHPAAAKDEAAWDPDLAVIPRATYRLQLHAGLRFKQAEALLPYLKRLGISHVYTSPFLKARAGSTHGYDVVDPREINPEIGTQAEFEDFCAALDRHDLQLLVDIVPNHMGVLQADNPLWREVLEDGPASRYADHFDIDWAQAGDAEHGGRVLQPVLEDQYGLVLEQGKLKLTWWAEGNTVVLAYYDHRFPIDPRDLPLLMDGGPHAGLDPEAAREWQALRQGFEGLPARQGSDPAHQAERLRLKEQLKTRLGALLRNHPAARAILQARLAVYNGHVGDARSFDALDDLLQRQAWRLASYRVADGVNYRRFFNINDLAGIRTERDEVFELSHALLWDWFEQGLVSGVRVDHPDGLADPRAYLERLQASFRRIHARRHAEGHSSLYLIVEKILGETEHLPPEWPVHGGSGYRFCNLSTRLLVDPSQESRLSRVYRAFTGENAEFDEVLLQSKRHVMEHELAAELRAVTHLLHDITRRDRRTRDHTPHTLRLGLIELTLGFPVYRTYISERGMSVQDRGWIDIAVHEAMRRRGLEDVGVLHLIRDTLLTAATEPEAQLRQLKLAFATRFQQFTAPVMAKSLEDTACYRYNRLLALNEVGGDPSVFGMTVDDFHESLKRLAFTHPHGMLATSTHDSKRSEDVRARLAVLSEMPAAWRLALARWRRLAEPFKRRVDGEMVPTANDEYMVYQSLLGIWPMSPPDEATRESLAQRLSDSVLKAVREAKEQTSWRHPDALYEESILDFARRLVLDEGAAAFRQDFARLQSQVARFGAWNSLSLLLLKMGGPGVPDIYQGCEGWNLSLVDPDNRRPVDHLTLSAQLDALVRAWPQGATPDGLRDMLSTLQDGRLKLYLTWRGLGLRQQWEGVFTHGEYLPMAVDGEARRHVVAFARRHAGQTVIVVVSRLLFTLCHGDESVLGDGRVWGDTTLALPPGAAQTWQDALGGRVTVASTLADGPPRLHIADVFHSLPLAVLVPHEAAPA</sequence>
<dbReference type="InterPro" id="IPR048458">
    <property type="entry name" value="MalQ_N"/>
</dbReference>
<evidence type="ECO:0000256" key="9">
    <source>
        <dbReference type="ARBA" id="ARBA00031501"/>
    </source>
</evidence>
<dbReference type="SUPFAM" id="SSF51445">
    <property type="entry name" value="(Trans)glycosidases"/>
    <property type="match status" value="2"/>
</dbReference>
<dbReference type="NCBIfam" id="TIGR02401">
    <property type="entry name" value="trehalose_TreY"/>
    <property type="match status" value="1"/>
</dbReference>
<keyword evidence="7 10" id="KW-0119">Carbohydrate metabolism</keyword>
<evidence type="ECO:0000256" key="8">
    <source>
        <dbReference type="ARBA" id="ARBA00031423"/>
    </source>
</evidence>
<dbReference type="GO" id="GO:0016853">
    <property type="term" value="F:isomerase activity"/>
    <property type="evidence" value="ECO:0007669"/>
    <property type="project" value="UniProtKB-KW"/>
</dbReference>
<feature type="domain" description="Glycosyl hydrolase family 13 catalytic" evidence="11">
    <location>
        <begin position="757"/>
        <end position="1273"/>
    </location>
</feature>
<dbReference type="RefSeq" id="WP_125243723.1">
    <property type="nucleotide sequence ID" value="NZ_RSED01000009.1"/>
</dbReference>
<dbReference type="EC" id="2.4.1.25" evidence="3 10"/>
<evidence type="ECO:0000256" key="6">
    <source>
        <dbReference type="ARBA" id="ARBA00022679"/>
    </source>
</evidence>